<organism evidence="1 2">
    <name type="scientific">Stagnihabitans tardus</name>
    <dbReference type="NCBI Taxonomy" id="2699202"/>
    <lineage>
        <taxon>Bacteria</taxon>
        <taxon>Pseudomonadati</taxon>
        <taxon>Pseudomonadota</taxon>
        <taxon>Alphaproteobacteria</taxon>
        <taxon>Rhodobacterales</taxon>
        <taxon>Paracoccaceae</taxon>
        <taxon>Stagnihabitans</taxon>
    </lineage>
</organism>
<dbReference type="EMBL" id="JAABNR010000006">
    <property type="protein sequence ID" value="NBZ87581.1"/>
    <property type="molecule type" value="Genomic_DNA"/>
</dbReference>
<evidence type="ECO:0000313" key="1">
    <source>
        <dbReference type="EMBL" id="NBZ87581.1"/>
    </source>
</evidence>
<dbReference type="Proteomes" id="UP001193501">
    <property type="component" value="Unassembled WGS sequence"/>
</dbReference>
<sequence length="71" mass="7833">MKSFDDFLLASHAPLTEAERGWIDILRAIHPGGVPRPGLRSAQLLRRVLGVPAPDDEVFRHGQEEQHPNGG</sequence>
<keyword evidence="2" id="KW-1185">Reference proteome</keyword>
<dbReference type="AlphaFoldDB" id="A0AAE4Y9Y7"/>
<comment type="caution">
    <text evidence="1">The sequence shown here is derived from an EMBL/GenBank/DDBJ whole genome shotgun (WGS) entry which is preliminary data.</text>
</comment>
<accession>A0AAE4Y9Y7</accession>
<proteinExistence type="predicted"/>
<gene>
    <name evidence="1" type="ORF">GV832_08310</name>
</gene>
<protein>
    <submittedName>
        <fullName evidence="1">Uncharacterized protein</fullName>
    </submittedName>
</protein>
<dbReference type="RefSeq" id="WP_168774229.1">
    <property type="nucleotide sequence ID" value="NZ_JAABNR010000006.1"/>
</dbReference>
<evidence type="ECO:0000313" key="2">
    <source>
        <dbReference type="Proteomes" id="UP001193501"/>
    </source>
</evidence>
<name>A0AAE4Y9Y7_9RHOB</name>
<reference evidence="1" key="1">
    <citation type="submission" date="2020-01" db="EMBL/GenBank/DDBJ databases">
        <authorList>
            <person name="Chen W.-M."/>
        </authorList>
    </citation>
    <scope>NUCLEOTIDE SEQUENCE</scope>
    <source>
        <strain evidence="1">CYK-10</strain>
    </source>
</reference>